<dbReference type="InterPro" id="IPR017871">
    <property type="entry name" value="ABC_transporter-like_CS"/>
</dbReference>
<comment type="similarity">
    <text evidence="1">Belongs to the ABC transporter superfamily.</text>
</comment>
<dbReference type="PROSITE" id="PS50893">
    <property type="entry name" value="ABC_TRANSPORTER_2"/>
    <property type="match status" value="1"/>
</dbReference>
<dbReference type="InterPro" id="IPR003439">
    <property type="entry name" value="ABC_transporter-like_ATP-bd"/>
</dbReference>
<dbReference type="Pfam" id="PF00005">
    <property type="entry name" value="ABC_tran"/>
    <property type="match status" value="1"/>
</dbReference>
<feature type="domain" description="ABC transporter" evidence="6">
    <location>
        <begin position="2"/>
        <end position="221"/>
    </location>
</feature>
<comment type="caution">
    <text evidence="7">The sequence shown here is derived from an EMBL/GenBank/DDBJ whole genome shotgun (WGS) entry which is preliminary data.</text>
</comment>
<dbReference type="RefSeq" id="WP_200465034.1">
    <property type="nucleotide sequence ID" value="NZ_JAENRR010000022.1"/>
</dbReference>
<proteinExistence type="inferred from homology"/>
<protein>
    <submittedName>
        <fullName evidence="7">ABC transporter ATP-binding protein</fullName>
    </submittedName>
</protein>
<gene>
    <name evidence="7" type="ORF">JIV24_10715</name>
</gene>
<dbReference type="InterPro" id="IPR027417">
    <property type="entry name" value="P-loop_NTPase"/>
</dbReference>
<dbReference type="Gene3D" id="3.40.50.300">
    <property type="entry name" value="P-loop containing nucleotide triphosphate hydrolases"/>
    <property type="match status" value="1"/>
</dbReference>
<dbReference type="PANTHER" id="PTHR42798:SF7">
    <property type="entry name" value="ALPHA-D-RIBOSE 1-METHYLPHOSPHONATE 5-TRIPHOSPHATE SYNTHASE SUBUNIT PHNL"/>
    <property type="match status" value="1"/>
</dbReference>
<dbReference type="SUPFAM" id="SSF52540">
    <property type="entry name" value="P-loop containing nucleoside triphosphate hydrolases"/>
    <property type="match status" value="1"/>
</dbReference>
<dbReference type="InterPro" id="IPR003593">
    <property type="entry name" value="AAA+_ATPase"/>
</dbReference>
<keyword evidence="3" id="KW-0547">Nucleotide-binding</keyword>
<evidence type="ECO:0000256" key="4">
    <source>
        <dbReference type="ARBA" id="ARBA00022840"/>
    </source>
</evidence>
<keyword evidence="5" id="KW-1278">Translocase</keyword>
<keyword evidence="4 7" id="KW-0067">ATP-binding</keyword>
<dbReference type="SMART" id="SM00382">
    <property type="entry name" value="AAA"/>
    <property type="match status" value="1"/>
</dbReference>
<sequence>MIELSNLEFHYPGSDFKLKIDALNISRGSTTAVIGQSGSGKTTLLNLIAGILEPFSGSVKVGNTDVCLLSDKARRNFRIKDIGFVFQDFRLISYLNGLDNILLPFKINDSIQLNGETNIWIKNIAHEMGIENKLGKYPHQLSHGEKQRLAICRALVARPSIILADEPTGNLDPNNKTNIMNLLFAYARKNNATLVTVTHDYDMLKDFDSIIDFNDLTIDKV</sequence>
<dbReference type="EMBL" id="JAENRR010000022">
    <property type="protein sequence ID" value="MBK3517804.1"/>
    <property type="molecule type" value="Genomic_DNA"/>
</dbReference>
<keyword evidence="8" id="KW-1185">Reference proteome</keyword>
<accession>A0ABS1HKY1</accession>
<dbReference type="InterPro" id="IPR017911">
    <property type="entry name" value="MacB-like_ATP-bd"/>
</dbReference>
<evidence type="ECO:0000256" key="2">
    <source>
        <dbReference type="ARBA" id="ARBA00022448"/>
    </source>
</evidence>
<evidence type="ECO:0000256" key="5">
    <source>
        <dbReference type="ARBA" id="ARBA00022967"/>
    </source>
</evidence>
<dbReference type="PANTHER" id="PTHR42798">
    <property type="entry name" value="LIPOPROTEIN-RELEASING SYSTEM ATP-BINDING PROTEIN LOLD"/>
    <property type="match status" value="1"/>
</dbReference>
<organism evidence="7 8">
    <name type="scientific">Carboxylicivirga marina</name>
    <dbReference type="NCBI Taxonomy" id="2800988"/>
    <lineage>
        <taxon>Bacteria</taxon>
        <taxon>Pseudomonadati</taxon>
        <taxon>Bacteroidota</taxon>
        <taxon>Bacteroidia</taxon>
        <taxon>Marinilabiliales</taxon>
        <taxon>Marinilabiliaceae</taxon>
        <taxon>Carboxylicivirga</taxon>
    </lineage>
</organism>
<evidence type="ECO:0000259" key="6">
    <source>
        <dbReference type="PROSITE" id="PS50893"/>
    </source>
</evidence>
<dbReference type="CDD" id="cd03255">
    <property type="entry name" value="ABC_MJ0796_LolCDE_FtsE"/>
    <property type="match status" value="1"/>
</dbReference>
<evidence type="ECO:0000313" key="7">
    <source>
        <dbReference type="EMBL" id="MBK3517804.1"/>
    </source>
</evidence>
<evidence type="ECO:0000313" key="8">
    <source>
        <dbReference type="Proteomes" id="UP000605676"/>
    </source>
</evidence>
<name>A0ABS1HKY1_9BACT</name>
<reference evidence="7 8" key="1">
    <citation type="submission" date="2021-01" db="EMBL/GenBank/DDBJ databases">
        <title>Carboxyliciviraga sp.nov., isolated from coastal sediments.</title>
        <authorList>
            <person name="Lu D."/>
            <person name="Zhang T."/>
        </authorList>
    </citation>
    <scope>NUCLEOTIDE SEQUENCE [LARGE SCALE GENOMIC DNA]</scope>
    <source>
        <strain evidence="7 8">N1Y132</strain>
    </source>
</reference>
<dbReference type="PROSITE" id="PS00211">
    <property type="entry name" value="ABC_TRANSPORTER_1"/>
    <property type="match status" value="1"/>
</dbReference>
<evidence type="ECO:0000256" key="3">
    <source>
        <dbReference type="ARBA" id="ARBA00022741"/>
    </source>
</evidence>
<dbReference type="GO" id="GO:0005524">
    <property type="term" value="F:ATP binding"/>
    <property type="evidence" value="ECO:0007669"/>
    <property type="project" value="UniProtKB-KW"/>
</dbReference>
<dbReference type="Proteomes" id="UP000605676">
    <property type="component" value="Unassembled WGS sequence"/>
</dbReference>
<evidence type="ECO:0000256" key="1">
    <source>
        <dbReference type="ARBA" id="ARBA00005417"/>
    </source>
</evidence>
<keyword evidence="2" id="KW-0813">Transport</keyword>